<keyword evidence="2" id="KW-1185">Reference proteome</keyword>
<proteinExistence type="predicted"/>
<evidence type="ECO:0000313" key="1">
    <source>
        <dbReference type="EMBL" id="GFT67236.1"/>
    </source>
</evidence>
<reference evidence="1" key="1">
    <citation type="submission" date="2020-08" db="EMBL/GenBank/DDBJ databases">
        <title>Multicomponent nature underlies the extraordinary mechanical properties of spider dragline silk.</title>
        <authorList>
            <person name="Kono N."/>
            <person name="Nakamura H."/>
            <person name="Mori M."/>
            <person name="Yoshida Y."/>
            <person name="Ohtoshi R."/>
            <person name="Malay A.D."/>
            <person name="Moran D.A.P."/>
            <person name="Tomita M."/>
            <person name="Numata K."/>
            <person name="Arakawa K."/>
        </authorList>
    </citation>
    <scope>NUCLEOTIDE SEQUENCE</scope>
</reference>
<protein>
    <submittedName>
        <fullName evidence="1">Uncharacterized protein</fullName>
    </submittedName>
</protein>
<comment type="caution">
    <text evidence="1">The sequence shown here is derived from an EMBL/GenBank/DDBJ whole genome shotgun (WGS) entry which is preliminary data.</text>
</comment>
<name>A0A8X6PF47_NEPPI</name>
<evidence type="ECO:0000313" key="2">
    <source>
        <dbReference type="Proteomes" id="UP000887013"/>
    </source>
</evidence>
<accession>A0A8X6PF47</accession>
<organism evidence="1 2">
    <name type="scientific">Nephila pilipes</name>
    <name type="common">Giant wood spider</name>
    <name type="synonym">Nephila maculata</name>
    <dbReference type="NCBI Taxonomy" id="299642"/>
    <lineage>
        <taxon>Eukaryota</taxon>
        <taxon>Metazoa</taxon>
        <taxon>Ecdysozoa</taxon>
        <taxon>Arthropoda</taxon>
        <taxon>Chelicerata</taxon>
        <taxon>Arachnida</taxon>
        <taxon>Araneae</taxon>
        <taxon>Araneomorphae</taxon>
        <taxon>Entelegynae</taxon>
        <taxon>Araneoidea</taxon>
        <taxon>Nephilidae</taxon>
        <taxon>Nephila</taxon>
    </lineage>
</organism>
<gene>
    <name evidence="1" type="ORF">NPIL_254251</name>
</gene>
<dbReference type="AlphaFoldDB" id="A0A8X6PF47"/>
<dbReference type="EMBL" id="BMAW01020282">
    <property type="protein sequence ID" value="GFT67236.1"/>
    <property type="molecule type" value="Genomic_DNA"/>
</dbReference>
<sequence>MGASWINLTLQRLFDMTSYSSAPQASCYKILLGSSELPLASFRDTSFSSVTETVEQGDEESLGGAEHMRRVKPHSELQWCAVYGARDDVHDVCNAQ</sequence>
<dbReference type="Proteomes" id="UP000887013">
    <property type="component" value="Unassembled WGS sequence"/>
</dbReference>